<sequence>MVRFLGVFFVLGLVSMSRGEKCEGPVLTSSSYTSSDSSALTHVPFVADFSVKCAKGSLSTLYARVPSARGGVRPVVRSAESKGRFQVSWTLETKKAKSGDYEVQLFDEEGLAALKREDGSPVKPILTLVVSHKGAFNGHYINSELLATILSAFIFYVAYTSKSSLLA</sequence>
<evidence type="ECO:0000256" key="6">
    <source>
        <dbReference type="ARBA" id="ARBA00022499"/>
    </source>
</evidence>
<dbReference type="EMBL" id="BT080366">
    <property type="protein sequence ID" value="ACO14790.1"/>
    <property type="molecule type" value="mRNA"/>
</dbReference>
<dbReference type="InterPro" id="IPR008855">
    <property type="entry name" value="TRAP-delta"/>
</dbReference>
<evidence type="ECO:0000313" key="16">
    <source>
        <dbReference type="EMBL" id="ACO14790.1"/>
    </source>
</evidence>
<dbReference type="PANTHER" id="PTHR12731">
    <property type="entry name" value="TRANSLOCON-ASSOCIATED PROTEIN, DELTA SUBUNIT"/>
    <property type="match status" value="1"/>
</dbReference>
<protein>
    <recommendedName>
        <fullName evidence="5">Translocon-associated protein subunit delta</fullName>
    </recommendedName>
    <alternativeName>
        <fullName evidence="14">Signal sequence receptor subunit delta</fullName>
    </alternativeName>
</protein>
<dbReference type="AlphaFoldDB" id="C1C0I7"/>
<keyword evidence="8 15" id="KW-0732">Signal</keyword>
<evidence type="ECO:0000256" key="8">
    <source>
        <dbReference type="ARBA" id="ARBA00022729"/>
    </source>
</evidence>
<proteinExistence type="evidence at transcript level"/>
<evidence type="ECO:0000256" key="3">
    <source>
        <dbReference type="ARBA" id="ARBA00009294"/>
    </source>
</evidence>
<evidence type="ECO:0000256" key="9">
    <source>
        <dbReference type="ARBA" id="ARBA00022824"/>
    </source>
</evidence>
<comment type="subunit">
    <text evidence="4">Heterotetramer of TRAP-alpha, TRAP-beta, TRAP-delta and TRAP-gamma.</text>
</comment>
<evidence type="ECO:0000256" key="1">
    <source>
        <dbReference type="ARBA" id="ARBA00002838"/>
    </source>
</evidence>
<dbReference type="GO" id="GO:0005789">
    <property type="term" value="C:endoplasmic reticulum membrane"/>
    <property type="evidence" value="ECO:0007669"/>
    <property type="project" value="UniProtKB-SubCell"/>
</dbReference>
<keyword evidence="7" id="KW-0812">Transmembrane</keyword>
<comment type="subcellular location">
    <subcellularLocation>
        <location evidence="2">Endoplasmic reticulum membrane</location>
        <topology evidence="2">Single-pass type I membrane protein</topology>
    </subcellularLocation>
</comment>
<keyword evidence="13" id="KW-1015">Disulfide bond</keyword>
<reference evidence="16" key="1">
    <citation type="submission" date="2009-03" db="EMBL/GenBank/DDBJ databases">
        <title>Caligus clemensi ESTs and full-length cDNAs.</title>
        <authorList>
            <person name="Yasuike M."/>
            <person name="von Schalburg K."/>
            <person name="Cooper G."/>
            <person name="Leong J."/>
            <person name="Jones S.R.M."/>
            <person name="Koop B.F."/>
        </authorList>
    </citation>
    <scope>NUCLEOTIDE SEQUENCE</scope>
    <source>
        <tissue evidence="16">Whole</tissue>
    </source>
</reference>
<evidence type="ECO:0000256" key="13">
    <source>
        <dbReference type="ARBA" id="ARBA00023157"/>
    </source>
</evidence>
<evidence type="ECO:0000256" key="12">
    <source>
        <dbReference type="ARBA" id="ARBA00023136"/>
    </source>
</evidence>
<dbReference type="PANTHER" id="PTHR12731:SF1">
    <property type="entry name" value="TRANSLOCON-ASSOCIATED PROTEIN SUBUNIT DELTA"/>
    <property type="match status" value="1"/>
</dbReference>
<comment type="similarity">
    <text evidence="3">Belongs to the TRAP-delta family.</text>
</comment>
<gene>
    <name evidence="16" type="primary">SSRD</name>
</gene>
<evidence type="ECO:0000256" key="7">
    <source>
        <dbReference type="ARBA" id="ARBA00022692"/>
    </source>
</evidence>
<evidence type="ECO:0000256" key="2">
    <source>
        <dbReference type="ARBA" id="ARBA00004115"/>
    </source>
</evidence>
<keyword evidence="9" id="KW-0256">Endoplasmic reticulum</keyword>
<evidence type="ECO:0000256" key="5">
    <source>
        <dbReference type="ARBA" id="ARBA00014387"/>
    </source>
</evidence>
<keyword evidence="6" id="KW-1017">Isopeptide bond</keyword>
<evidence type="ECO:0000256" key="15">
    <source>
        <dbReference type="SAM" id="SignalP"/>
    </source>
</evidence>
<keyword evidence="10" id="KW-0832">Ubl conjugation</keyword>
<evidence type="ECO:0000256" key="10">
    <source>
        <dbReference type="ARBA" id="ARBA00022843"/>
    </source>
</evidence>
<name>C1C0I7_CALCM</name>
<comment type="function">
    <text evidence="1">TRAP proteins are part of a complex whose function is to bind calcium to the ER membrane and thereby regulate the retention of ER resident proteins.</text>
</comment>
<evidence type="ECO:0000256" key="11">
    <source>
        <dbReference type="ARBA" id="ARBA00022989"/>
    </source>
</evidence>
<keyword evidence="11" id="KW-1133">Transmembrane helix</keyword>
<feature type="signal peptide" evidence="15">
    <location>
        <begin position="1"/>
        <end position="19"/>
    </location>
</feature>
<accession>C1C0I7</accession>
<feature type="chain" id="PRO_5002907734" description="Translocon-associated protein subunit delta" evidence="15">
    <location>
        <begin position="20"/>
        <end position="167"/>
    </location>
</feature>
<organism evidence="16">
    <name type="scientific">Caligus clemensi</name>
    <name type="common">Sea louse</name>
    <dbReference type="NCBI Taxonomy" id="344056"/>
    <lineage>
        <taxon>Eukaryota</taxon>
        <taxon>Metazoa</taxon>
        <taxon>Ecdysozoa</taxon>
        <taxon>Arthropoda</taxon>
        <taxon>Crustacea</taxon>
        <taxon>Multicrustacea</taxon>
        <taxon>Hexanauplia</taxon>
        <taxon>Copepoda</taxon>
        <taxon>Siphonostomatoida</taxon>
        <taxon>Caligidae</taxon>
        <taxon>Caligus</taxon>
    </lineage>
</organism>
<dbReference type="Pfam" id="PF05404">
    <property type="entry name" value="TRAP-delta"/>
    <property type="match status" value="1"/>
</dbReference>
<evidence type="ECO:0000256" key="4">
    <source>
        <dbReference type="ARBA" id="ARBA00011819"/>
    </source>
</evidence>
<keyword evidence="12" id="KW-0472">Membrane</keyword>
<evidence type="ECO:0000256" key="14">
    <source>
        <dbReference type="ARBA" id="ARBA00031791"/>
    </source>
</evidence>